<evidence type="ECO:0000256" key="4">
    <source>
        <dbReference type="ARBA" id="ARBA00022683"/>
    </source>
</evidence>
<dbReference type="PANTHER" id="PTHR34382:SF7">
    <property type="entry name" value="PTS SYSTEM N,N'-DIACETYLCHITOBIOSE-SPECIFIC EIIA COMPONENT"/>
    <property type="match status" value="1"/>
</dbReference>
<evidence type="ECO:0000256" key="1">
    <source>
        <dbReference type="ARBA" id="ARBA00022448"/>
    </source>
</evidence>
<evidence type="ECO:0000256" key="5">
    <source>
        <dbReference type="PIRSR" id="PIRSR000699-1"/>
    </source>
</evidence>
<accession>A0A212KEJ2</accession>
<dbReference type="EMBL" id="FLUN01000001">
    <property type="protein sequence ID" value="SBW10061.1"/>
    <property type="molecule type" value="Genomic_DNA"/>
</dbReference>
<evidence type="ECO:0000256" key="7">
    <source>
        <dbReference type="PROSITE-ProRule" id="PRU00418"/>
    </source>
</evidence>
<dbReference type="GO" id="GO:0046872">
    <property type="term" value="F:metal ion binding"/>
    <property type="evidence" value="ECO:0007669"/>
    <property type="project" value="UniProtKB-KW"/>
</dbReference>
<dbReference type="GO" id="GO:0016740">
    <property type="term" value="F:transferase activity"/>
    <property type="evidence" value="ECO:0007669"/>
    <property type="project" value="UniProtKB-KW"/>
</dbReference>
<gene>
    <name evidence="8" type="ORF">KL86CLO1_12827</name>
</gene>
<keyword evidence="6" id="KW-0479">Metal-binding</keyword>
<dbReference type="PIRSF" id="PIRSF000699">
    <property type="entry name" value="PTS_IILac_III"/>
    <property type="match status" value="1"/>
</dbReference>
<dbReference type="PANTHER" id="PTHR34382">
    <property type="entry name" value="PTS SYSTEM N,N'-DIACETYLCHITOBIOSE-SPECIFIC EIIA COMPONENT"/>
    <property type="match status" value="1"/>
</dbReference>
<proteinExistence type="predicted"/>
<evidence type="ECO:0000256" key="3">
    <source>
        <dbReference type="ARBA" id="ARBA00022679"/>
    </source>
</evidence>
<evidence type="ECO:0000256" key="6">
    <source>
        <dbReference type="PIRSR" id="PIRSR000699-2"/>
    </source>
</evidence>
<dbReference type="Pfam" id="PF02255">
    <property type="entry name" value="PTS_IIA"/>
    <property type="match status" value="1"/>
</dbReference>
<reference evidence="8" key="1">
    <citation type="submission" date="2016-04" db="EMBL/GenBank/DDBJ databases">
        <authorList>
            <person name="Evans L.H."/>
            <person name="Alamgir A."/>
            <person name="Owens N."/>
            <person name="Weber N.D."/>
            <person name="Virtaneva K."/>
            <person name="Barbian K."/>
            <person name="Babar A."/>
            <person name="Rosenke K."/>
        </authorList>
    </citation>
    <scope>NUCLEOTIDE SEQUENCE</scope>
    <source>
        <strain evidence="8">86</strain>
    </source>
</reference>
<feature type="binding site" evidence="6">
    <location>
        <position position="82"/>
    </location>
    <ligand>
        <name>Mg(2+)</name>
        <dbReference type="ChEBI" id="CHEBI:18420"/>
        <note>ligand shared between all trimeric partners</note>
    </ligand>
</feature>
<keyword evidence="2" id="KW-0762">Sugar transport</keyword>
<dbReference type="AlphaFoldDB" id="A0A212KEJ2"/>
<protein>
    <submittedName>
        <fullName evidence="8">Beta-glucosides PTS</fullName>
    </submittedName>
</protein>
<keyword evidence="6" id="KW-0460">Magnesium</keyword>
<keyword evidence="4" id="KW-0598">Phosphotransferase system</keyword>
<dbReference type="SUPFAM" id="SSF46973">
    <property type="entry name" value="Enzyme IIa from lactose specific PTS, IIa-lac"/>
    <property type="match status" value="1"/>
</dbReference>
<feature type="modified residue" description="Phosphohistidine; by HPr" evidence="7">
    <location>
        <position position="79"/>
    </location>
</feature>
<dbReference type="PROSITE" id="PS51095">
    <property type="entry name" value="PTS_EIIA_TYPE_3"/>
    <property type="match status" value="1"/>
</dbReference>
<feature type="active site" description="Tele-phosphohistidine intermediate" evidence="5">
    <location>
        <position position="79"/>
    </location>
</feature>
<comment type="cofactor">
    <cofactor evidence="6">
        <name>Mg(2+)</name>
        <dbReference type="ChEBI" id="CHEBI:18420"/>
    </cofactor>
    <text evidence="6">Binds 1 Mg(2+) ion per trimer.</text>
</comment>
<keyword evidence="1" id="KW-0813">Transport</keyword>
<dbReference type="GO" id="GO:0009401">
    <property type="term" value="P:phosphoenolpyruvate-dependent sugar phosphotransferase system"/>
    <property type="evidence" value="ECO:0007669"/>
    <property type="project" value="UniProtKB-KW"/>
</dbReference>
<dbReference type="InterPro" id="IPR003188">
    <property type="entry name" value="PTS_IIA_lac/cel"/>
</dbReference>
<evidence type="ECO:0000256" key="2">
    <source>
        <dbReference type="ARBA" id="ARBA00022597"/>
    </source>
</evidence>
<keyword evidence="3" id="KW-0808">Transferase</keyword>
<evidence type="ECO:0000313" key="8">
    <source>
        <dbReference type="EMBL" id="SBW10061.1"/>
    </source>
</evidence>
<organism evidence="8">
    <name type="scientific">uncultured Eubacteriales bacterium</name>
    <dbReference type="NCBI Taxonomy" id="172733"/>
    <lineage>
        <taxon>Bacteria</taxon>
        <taxon>Bacillati</taxon>
        <taxon>Bacillota</taxon>
        <taxon>Clostridia</taxon>
        <taxon>Eubacteriales</taxon>
        <taxon>environmental samples</taxon>
    </lineage>
</organism>
<dbReference type="InterPro" id="IPR036542">
    <property type="entry name" value="PTS_IIA_lac/cel_sf"/>
</dbReference>
<sequence length="107" mass="11800">MIQDEGLQEIAMTIIANAGASKGASFGALEEARAGRYDEAEVLLKESDAALSEAQRSHRELLQLDALGKVPQVDILLSHCQDHFMMATLARDLVTELVRMYRLINSK</sequence>
<name>A0A212KEJ2_9FIRM</name>
<dbReference type="Gene3D" id="1.20.58.80">
    <property type="entry name" value="Phosphotransferase system, lactose/cellobiose-type IIA subunit"/>
    <property type="match status" value="1"/>
</dbReference>